<dbReference type="RefSeq" id="WP_167670330.1">
    <property type="nucleotide sequence ID" value="NZ_FMTT01000057.1"/>
</dbReference>
<evidence type="ECO:0000313" key="2">
    <source>
        <dbReference type="Proteomes" id="UP000198601"/>
    </source>
</evidence>
<organism evidence="1 2">
    <name type="scientific">Paenibacillus tianmuensis</name>
    <dbReference type="NCBI Taxonomy" id="624147"/>
    <lineage>
        <taxon>Bacteria</taxon>
        <taxon>Bacillati</taxon>
        <taxon>Bacillota</taxon>
        <taxon>Bacilli</taxon>
        <taxon>Bacillales</taxon>
        <taxon>Paenibacillaceae</taxon>
        <taxon>Paenibacillus</taxon>
    </lineage>
</organism>
<reference evidence="2" key="1">
    <citation type="submission" date="2016-10" db="EMBL/GenBank/DDBJ databases">
        <authorList>
            <person name="Varghese N."/>
            <person name="Submissions S."/>
        </authorList>
    </citation>
    <scope>NUCLEOTIDE SEQUENCE [LARGE SCALE GENOMIC DNA]</scope>
    <source>
        <strain evidence="2">CGMCC 1.8946</strain>
    </source>
</reference>
<evidence type="ECO:0000313" key="1">
    <source>
        <dbReference type="EMBL" id="SCW82305.1"/>
    </source>
</evidence>
<protein>
    <recommendedName>
        <fullName evidence="3">DUF4303 domain-containing protein</fullName>
    </recommendedName>
</protein>
<accession>A0A1G4TNB9</accession>
<gene>
    <name evidence="1" type="ORF">SAMN04487970_105726</name>
</gene>
<evidence type="ECO:0008006" key="3">
    <source>
        <dbReference type="Google" id="ProtNLM"/>
    </source>
</evidence>
<proteinExistence type="predicted"/>
<sequence>MSYDVHIGKLISGKRGLEGKGTYLLCTPDKKIQEITTFGPQDGIFVSRKDMENALYDFCKSALSKYIEEGRNKDVYTFSIYTDSYCGRYVIYINNLDSLNQTADKYYARYQKEYSEKGKESYNQTREQILSSLQFSEGDYPFMFEEMPELLESYLHIFSCISQEEPKRLEIENNYIFEKTIVDSELFLIAIDVIHRMKEDFKQLDRTDDFVAYVSAADGVGGDYLTLSQLIRKCVTEEQLHKAMPDVREGDLAFQSTVKAIRQQAFDQQVHHWVSVIEGGDGNGSSMESFLRTDYEAYEQLVELGSPIIPYIEKYLNDDLEDECRDILEMVLEDLQGK</sequence>
<dbReference type="STRING" id="624147.SAMN04487970_105726"/>
<dbReference type="InterPro" id="IPR025409">
    <property type="entry name" value="DUF4303"/>
</dbReference>
<dbReference type="Pfam" id="PF14136">
    <property type="entry name" value="DUF4303"/>
    <property type="match status" value="1"/>
</dbReference>
<name>A0A1G4TNB9_9BACL</name>
<dbReference type="AlphaFoldDB" id="A0A1G4TNB9"/>
<keyword evidence="2" id="KW-1185">Reference proteome</keyword>
<dbReference type="Proteomes" id="UP000198601">
    <property type="component" value="Unassembled WGS sequence"/>
</dbReference>
<dbReference type="EMBL" id="FMTT01000057">
    <property type="protein sequence ID" value="SCW82305.1"/>
    <property type="molecule type" value="Genomic_DNA"/>
</dbReference>